<dbReference type="FunCoup" id="A5E174">
    <property type="interactions" value="156"/>
</dbReference>
<reference evidence="2 3" key="1">
    <citation type="journal article" date="2009" name="Nature">
        <title>Evolution of pathogenicity and sexual reproduction in eight Candida genomes.</title>
        <authorList>
            <person name="Butler G."/>
            <person name="Rasmussen M.D."/>
            <person name="Lin M.F."/>
            <person name="Santos M.A."/>
            <person name="Sakthikumar S."/>
            <person name="Munro C.A."/>
            <person name="Rheinbay E."/>
            <person name="Grabherr M."/>
            <person name="Forche A."/>
            <person name="Reedy J.L."/>
            <person name="Agrafioti I."/>
            <person name="Arnaud M.B."/>
            <person name="Bates S."/>
            <person name="Brown A.J."/>
            <person name="Brunke S."/>
            <person name="Costanzo M.C."/>
            <person name="Fitzpatrick D.A."/>
            <person name="de Groot P.W."/>
            <person name="Harris D."/>
            <person name="Hoyer L.L."/>
            <person name="Hube B."/>
            <person name="Klis F.M."/>
            <person name="Kodira C."/>
            <person name="Lennard N."/>
            <person name="Logue M.E."/>
            <person name="Martin R."/>
            <person name="Neiman A.M."/>
            <person name="Nikolaou E."/>
            <person name="Quail M.A."/>
            <person name="Quinn J."/>
            <person name="Santos M.C."/>
            <person name="Schmitzberger F.F."/>
            <person name="Sherlock G."/>
            <person name="Shah P."/>
            <person name="Silverstein K.A."/>
            <person name="Skrzypek M.S."/>
            <person name="Soll D."/>
            <person name="Staggs R."/>
            <person name="Stansfield I."/>
            <person name="Stumpf M.P."/>
            <person name="Sudbery P.E."/>
            <person name="Srikantha T."/>
            <person name="Zeng Q."/>
            <person name="Berman J."/>
            <person name="Berriman M."/>
            <person name="Heitman J."/>
            <person name="Gow N.A."/>
            <person name="Lorenz M.C."/>
            <person name="Birren B.W."/>
            <person name="Kellis M."/>
            <person name="Cuomo C.A."/>
        </authorList>
    </citation>
    <scope>NUCLEOTIDE SEQUENCE [LARGE SCALE GENOMIC DNA]</scope>
    <source>
        <strain evidence="3">ATCC 11503 / BCRC 21390 / CBS 2605 / JCM 1781 / NBRC 1676 / NRRL YB-4239</strain>
    </source>
</reference>
<dbReference type="GO" id="GO:0005840">
    <property type="term" value="C:ribosome"/>
    <property type="evidence" value="ECO:0007669"/>
    <property type="project" value="InterPro"/>
</dbReference>
<evidence type="ECO:0008006" key="4">
    <source>
        <dbReference type="Google" id="ProtNLM"/>
    </source>
</evidence>
<dbReference type="OMA" id="KEWKFIP"/>
<proteinExistence type="inferred from homology"/>
<accession>A5E174</accession>
<gene>
    <name evidence="2" type="ORF">LELG_03361</name>
</gene>
<dbReference type="PANTHER" id="PTHR12903">
    <property type="entry name" value="MITOCHONDRIAL RIBOSOMAL PROTEIN L24"/>
    <property type="match status" value="1"/>
</dbReference>
<dbReference type="InterPro" id="IPR014722">
    <property type="entry name" value="Rib_uL2_dom2"/>
</dbReference>
<dbReference type="Proteomes" id="UP000001996">
    <property type="component" value="Unassembled WGS sequence"/>
</dbReference>
<dbReference type="GO" id="GO:0003735">
    <property type="term" value="F:structural constituent of ribosome"/>
    <property type="evidence" value="ECO:0007669"/>
    <property type="project" value="InterPro"/>
</dbReference>
<dbReference type="EMBL" id="CH981527">
    <property type="protein sequence ID" value="EDK45182.1"/>
    <property type="molecule type" value="Genomic_DNA"/>
</dbReference>
<dbReference type="VEuPathDB" id="FungiDB:LELG_03361"/>
<dbReference type="GeneID" id="5232419"/>
<dbReference type="OrthoDB" id="359154at2759"/>
<keyword evidence="3" id="KW-1185">Reference proteome</keyword>
<dbReference type="Pfam" id="PF22682">
    <property type="entry name" value="Ribosomal_uL24m-like"/>
    <property type="match status" value="1"/>
</dbReference>
<evidence type="ECO:0000313" key="3">
    <source>
        <dbReference type="Proteomes" id="UP000001996"/>
    </source>
</evidence>
<dbReference type="STRING" id="379508.A5E174"/>
<name>A5E174_LODEL</name>
<dbReference type="InterPro" id="IPR008991">
    <property type="entry name" value="Translation_prot_SH3-like_sf"/>
</dbReference>
<dbReference type="Gene3D" id="2.30.30.30">
    <property type="match status" value="1"/>
</dbReference>
<dbReference type="KEGG" id="lel:PVL30_002859"/>
<dbReference type="eggNOG" id="ENOG502QUDZ">
    <property type="taxonomic scope" value="Eukaryota"/>
</dbReference>
<dbReference type="InterPro" id="IPR003256">
    <property type="entry name" value="Ribosomal_uL24"/>
</dbReference>
<evidence type="ECO:0000313" key="2">
    <source>
        <dbReference type="EMBL" id="EDK45182.1"/>
    </source>
</evidence>
<dbReference type="HOGENOM" id="CLU_046293_1_0_1"/>
<evidence type="ECO:0000256" key="1">
    <source>
        <dbReference type="ARBA" id="ARBA00010618"/>
    </source>
</evidence>
<dbReference type="SUPFAM" id="SSF50104">
    <property type="entry name" value="Translation proteins SH3-like domain"/>
    <property type="match status" value="1"/>
</dbReference>
<protein>
    <recommendedName>
        <fullName evidence="4">KOW domain-containing protein</fullName>
    </recommendedName>
</protein>
<comment type="similarity">
    <text evidence="1">Belongs to the universal ribosomal protein uL24 family.</text>
</comment>
<dbReference type="InParanoid" id="A5E174"/>
<sequence>MSWTTGKSRYVKDVSKLPKYLQKQFAKEQDKVALPGFKGFYPDLVPRRDQMSRFEAGIMEGDMAYVTEGPHKGKVLEVLAYSPQYDTVSLANVTSKKLIPKPFWPEGQTSHVFDFPDFIPRKQVRVVGKEKDDEGKISYVVAEEVEMGEKYFDERFNQWVPRRYIKHHDYELPWPQPQKVEDGELSTSPEVMREKTFEFNTIGKSTIPKSLVNELRNPYSKYKRRTLDGLQVAKLNGPEMPLTTEQKIWLAKEAEKPKKTLQPLSEEVQDFIGSKMAEHMNKIKSPELRMHLEELSKMKTRGYEETMSAINGEVDKIGSNTDFGIALATEVKTKEQQI</sequence>
<dbReference type="AlphaFoldDB" id="A5E174"/>
<organism evidence="2 3">
    <name type="scientific">Lodderomyces elongisporus (strain ATCC 11503 / CBS 2605 / JCM 1781 / NBRC 1676 / NRRL YB-4239)</name>
    <name type="common">Yeast</name>
    <name type="synonym">Saccharomyces elongisporus</name>
    <dbReference type="NCBI Taxonomy" id="379508"/>
    <lineage>
        <taxon>Eukaryota</taxon>
        <taxon>Fungi</taxon>
        <taxon>Dikarya</taxon>
        <taxon>Ascomycota</taxon>
        <taxon>Saccharomycotina</taxon>
        <taxon>Pichiomycetes</taxon>
        <taxon>Debaryomycetaceae</taxon>
        <taxon>Candida/Lodderomyces clade</taxon>
        <taxon>Lodderomyces</taxon>
    </lineage>
</organism>
<dbReference type="GO" id="GO:0006412">
    <property type="term" value="P:translation"/>
    <property type="evidence" value="ECO:0007669"/>
    <property type="project" value="InterPro"/>
</dbReference>